<evidence type="ECO:0000313" key="6">
    <source>
        <dbReference type="EMBL" id="MBF9070052.1"/>
    </source>
</evidence>
<dbReference type="AlphaFoldDB" id="A0A931FCT4"/>
<dbReference type="Proteomes" id="UP000657385">
    <property type="component" value="Unassembled WGS sequence"/>
</dbReference>
<evidence type="ECO:0000256" key="3">
    <source>
        <dbReference type="ARBA" id="ARBA00022801"/>
    </source>
</evidence>
<organism evidence="6 7">
    <name type="scientific">Streptacidiphilus fuscans</name>
    <dbReference type="NCBI Taxonomy" id="2789292"/>
    <lineage>
        <taxon>Bacteria</taxon>
        <taxon>Bacillati</taxon>
        <taxon>Actinomycetota</taxon>
        <taxon>Actinomycetes</taxon>
        <taxon>Kitasatosporales</taxon>
        <taxon>Streptomycetaceae</taxon>
        <taxon>Streptacidiphilus</taxon>
    </lineage>
</organism>
<comment type="caution">
    <text evidence="6">The sequence shown here is derived from an EMBL/GenBank/DDBJ whole genome shotgun (WGS) entry which is preliminary data.</text>
</comment>
<dbReference type="GO" id="GO:0006508">
    <property type="term" value="P:proteolysis"/>
    <property type="evidence" value="ECO:0007669"/>
    <property type="project" value="UniProtKB-KW"/>
</dbReference>
<sequence>MSASSGSARNHANRLKAGFTTLAATGALLGGTAVVAPSASAANLTIGLRALHVAESEHGAPYRWGATGPYSFDCSGLTYYAFKHVGRKLPRTAEQQYNHVHHISFRQLRPGDLVFFHDGDYVYHVGIYAGHWKIWHSPHPGTYVKLEHIWTHSVWFGRVN</sequence>
<dbReference type="GO" id="GO:0008234">
    <property type="term" value="F:cysteine-type peptidase activity"/>
    <property type="evidence" value="ECO:0007669"/>
    <property type="project" value="UniProtKB-KW"/>
</dbReference>
<keyword evidence="2" id="KW-0645">Protease</keyword>
<feature type="domain" description="NlpC/P60" evidence="5">
    <location>
        <begin position="44"/>
        <end position="160"/>
    </location>
</feature>
<evidence type="ECO:0000259" key="5">
    <source>
        <dbReference type="PROSITE" id="PS51935"/>
    </source>
</evidence>
<dbReference type="InterPro" id="IPR051794">
    <property type="entry name" value="PG_Endopeptidase_C40"/>
</dbReference>
<dbReference type="SUPFAM" id="SSF54001">
    <property type="entry name" value="Cysteine proteinases"/>
    <property type="match status" value="1"/>
</dbReference>
<keyword evidence="4" id="KW-0788">Thiol protease</keyword>
<protein>
    <submittedName>
        <fullName evidence="6">C40 family peptidase</fullName>
    </submittedName>
</protein>
<evidence type="ECO:0000313" key="7">
    <source>
        <dbReference type="Proteomes" id="UP000657385"/>
    </source>
</evidence>
<comment type="similarity">
    <text evidence="1">Belongs to the peptidase C40 family.</text>
</comment>
<evidence type="ECO:0000256" key="2">
    <source>
        <dbReference type="ARBA" id="ARBA00022670"/>
    </source>
</evidence>
<dbReference type="Gene3D" id="3.90.1720.10">
    <property type="entry name" value="endopeptidase domain like (from Nostoc punctiforme)"/>
    <property type="match status" value="1"/>
</dbReference>
<dbReference type="InterPro" id="IPR038765">
    <property type="entry name" value="Papain-like_cys_pep_sf"/>
</dbReference>
<name>A0A931FCT4_9ACTN</name>
<dbReference type="PANTHER" id="PTHR47359:SF3">
    <property type="entry name" value="NLP_P60 DOMAIN-CONTAINING PROTEIN-RELATED"/>
    <property type="match status" value="1"/>
</dbReference>
<keyword evidence="3" id="KW-0378">Hydrolase</keyword>
<proteinExistence type="inferred from homology"/>
<dbReference type="EMBL" id="JADPRT010000007">
    <property type="protein sequence ID" value="MBF9070052.1"/>
    <property type="molecule type" value="Genomic_DNA"/>
</dbReference>
<accession>A0A931FCT4</accession>
<reference evidence="6" key="1">
    <citation type="submission" date="2020-11" db="EMBL/GenBank/DDBJ databases">
        <title>Isolation and identification of active actinomycetes.</title>
        <authorList>
            <person name="Yu B."/>
        </authorList>
    </citation>
    <scope>NUCLEOTIDE SEQUENCE</scope>
    <source>
        <strain evidence="6">NEAU-YB345</strain>
    </source>
</reference>
<evidence type="ECO:0000256" key="1">
    <source>
        <dbReference type="ARBA" id="ARBA00007074"/>
    </source>
</evidence>
<keyword evidence="7" id="KW-1185">Reference proteome</keyword>
<dbReference type="InterPro" id="IPR000064">
    <property type="entry name" value="NLP_P60_dom"/>
</dbReference>
<evidence type="ECO:0000256" key="4">
    <source>
        <dbReference type="ARBA" id="ARBA00022807"/>
    </source>
</evidence>
<dbReference type="RefSeq" id="WP_196195218.1">
    <property type="nucleotide sequence ID" value="NZ_JADPRT010000007.1"/>
</dbReference>
<gene>
    <name evidence="6" type="ORF">I2501_18680</name>
</gene>
<dbReference type="PANTHER" id="PTHR47359">
    <property type="entry name" value="PEPTIDOGLYCAN DL-ENDOPEPTIDASE CWLO"/>
    <property type="match status" value="1"/>
</dbReference>
<dbReference type="Pfam" id="PF00877">
    <property type="entry name" value="NLPC_P60"/>
    <property type="match status" value="1"/>
</dbReference>
<dbReference type="PROSITE" id="PS51935">
    <property type="entry name" value="NLPC_P60"/>
    <property type="match status" value="1"/>
</dbReference>